<reference evidence="3" key="1">
    <citation type="journal article" date="2012" name="MBio">
        <title>Comparative genome analysis of Trichophyton rubrum and related dermatophytes reveals candidate genes involved in infection.</title>
        <authorList>
            <person name="Martinez D.A."/>
            <person name="Oliver B.G."/>
            <person name="Graeser Y."/>
            <person name="Goldberg J.M."/>
            <person name="Li W."/>
            <person name="Martinez-Rossi N.M."/>
            <person name="Monod M."/>
            <person name="Shelest E."/>
            <person name="Barton R.C."/>
            <person name="Birch E."/>
            <person name="Brakhage A.A."/>
            <person name="Chen Z."/>
            <person name="Gurr S.J."/>
            <person name="Heiman D."/>
            <person name="Heitman J."/>
            <person name="Kosti I."/>
            <person name="Rossi A."/>
            <person name="Saif S."/>
            <person name="Samalova M."/>
            <person name="Saunders C.W."/>
            <person name="Shea T."/>
            <person name="Summerbell R.C."/>
            <person name="Xu J."/>
            <person name="Young S."/>
            <person name="Zeng Q."/>
            <person name="Birren B.W."/>
            <person name="Cuomo C.A."/>
            <person name="White T.C."/>
        </authorList>
    </citation>
    <scope>NUCLEOTIDE SEQUENCE [LARGE SCALE GENOMIC DNA]</scope>
    <source>
        <strain evidence="3">ATCC MYA-4605 / CBS 113480</strain>
    </source>
</reference>
<evidence type="ECO:0000313" key="2">
    <source>
        <dbReference type="EMBL" id="EEQ33273.1"/>
    </source>
</evidence>
<organism evidence="2 3">
    <name type="scientific">Arthroderma otae (strain ATCC MYA-4605 / CBS 113480)</name>
    <name type="common">Microsporum canis</name>
    <dbReference type="NCBI Taxonomy" id="554155"/>
    <lineage>
        <taxon>Eukaryota</taxon>
        <taxon>Fungi</taxon>
        <taxon>Dikarya</taxon>
        <taxon>Ascomycota</taxon>
        <taxon>Pezizomycotina</taxon>
        <taxon>Eurotiomycetes</taxon>
        <taxon>Eurotiomycetidae</taxon>
        <taxon>Onygenales</taxon>
        <taxon>Arthrodermataceae</taxon>
        <taxon>Microsporum</taxon>
    </lineage>
</organism>
<dbReference type="STRING" id="554155.C5FTS0"/>
<accession>C5FTS0</accession>
<dbReference type="VEuPathDB" id="FungiDB:MCYG_06092"/>
<dbReference type="InterPro" id="IPR037647">
    <property type="entry name" value="HIRIP3"/>
</dbReference>
<dbReference type="GeneID" id="9228392"/>
<dbReference type="PANTHER" id="PTHR15410:SF2">
    <property type="entry name" value="HIRA-INTERACTING PROTEIN 3"/>
    <property type="match status" value="1"/>
</dbReference>
<feature type="region of interest" description="Disordered" evidence="1">
    <location>
        <begin position="116"/>
        <end position="141"/>
    </location>
</feature>
<feature type="compositionally biased region" description="Basic and acidic residues" evidence="1">
    <location>
        <begin position="226"/>
        <end position="236"/>
    </location>
</feature>
<dbReference type="eggNOG" id="ENOG502S0AG">
    <property type="taxonomic scope" value="Eukaryota"/>
</dbReference>
<keyword evidence="3" id="KW-1185">Reference proteome</keyword>
<proteinExistence type="predicted"/>
<dbReference type="HOGENOM" id="CLU_033002_1_0_1"/>
<feature type="region of interest" description="Disordered" evidence="1">
    <location>
        <begin position="318"/>
        <end position="339"/>
    </location>
</feature>
<evidence type="ECO:0000313" key="3">
    <source>
        <dbReference type="Proteomes" id="UP000002035"/>
    </source>
</evidence>
<dbReference type="PANTHER" id="PTHR15410">
    <property type="entry name" value="HIRA-INTERACTING PROTEIN 3"/>
    <property type="match status" value="1"/>
</dbReference>
<dbReference type="GO" id="GO:0005634">
    <property type="term" value="C:nucleus"/>
    <property type="evidence" value="ECO:0007669"/>
    <property type="project" value="TreeGrafter"/>
</dbReference>
<gene>
    <name evidence="2" type="ORF">MCYG_06092</name>
</gene>
<sequence>MSDSESEARSSSGFPDATAIEQRLRDTVANIFKSGNLDELTVKRVRLATEEKLGLEQGFFKSHNEWKLRSDEIIKNEVVCIFLAFSMLNVGREFILVFGSKSANAKGGWDIRKNRRIRYQSRPQHRKNDNRRNGLPQKPIRLRCLSKGARRLLRYSLRKSGQEDSEHSVSDKDEAFEPEPAPKTTKGADAEETSETEMSVVIDDEPKPKRKRSAGQSSAQSKGKKPTSEKKRKEPAAEDADQAEIKRLQGWLVKCGIRKVWGRELMGCNTPKEKINHLKSMLKDAGMDGRYSIEKATRIREERELKADLEAAQEGAKMWGANVDEAGPESPKAGRSSRRIAKSFKRFDFLGQEDQDSESD</sequence>
<protein>
    <recommendedName>
        <fullName evidence="4">Transcriptional regulator</fullName>
    </recommendedName>
</protein>
<dbReference type="Proteomes" id="UP000002035">
    <property type="component" value="Unassembled WGS sequence"/>
</dbReference>
<evidence type="ECO:0000256" key="1">
    <source>
        <dbReference type="SAM" id="MobiDB-lite"/>
    </source>
</evidence>
<feature type="compositionally biased region" description="Basic and acidic residues" evidence="1">
    <location>
        <begin position="160"/>
        <end position="175"/>
    </location>
</feature>
<evidence type="ECO:0008006" key="4">
    <source>
        <dbReference type="Google" id="ProtNLM"/>
    </source>
</evidence>
<dbReference type="RefSeq" id="XP_002846223.1">
    <property type="nucleotide sequence ID" value="XM_002846177.1"/>
</dbReference>
<dbReference type="OrthoDB" id="552755at2759"/>
<name>C5FTS0_ARTOC</name>
<feature type="compositionally biased region" description="Basic residues" evidence="1">
    <location>
        <begin position="116"/>
        <end position="125"/>
    </location>
</feature>
<dbReference type="AlphaFoldDB" id="C5FTS0"/>
<dbReference type="EMBL" id="DS995705">
    <property type="protein sequence ID" value="EEQ33273.1"/>
    <property type="molecule type" value="Genomic_DNA"/>
</dbReference>
<feature type="region of interest" description="Disordered" evidence="1">
    <location>
        <begin position="157"/>
        <end position="242"/>
    </location>
</feature>